<keyword evidence="6" id="KW-0479">Metal-binding</keyword>
<dbReference type="InterPro" id="IPR036852">
    <property type="entry name" value="Peptidase_S8/S53_dom_sf"/>
</dbReference>
<dbReference type="InterPro" id="IPR023827">
    <property type="entry name" value="Peptidase_S8_Asp-AS"/>
</dbReference>
<dbReference type="PROSITE" id="PS00138">
    <property type="entry name" value="SUBTILASE_SER"/>
    <property type="match status" value="1"/>
</dbReference>
<dbReference type="GO" id="GO:0004252">
    <property type="term" value="F:serine-type endopeptidase activity"/>
    <property type="evidence" value="ECO:0007669"/>
    <property type="project" value="UniProtKB-UniRule"/>
</dbReference>
<evidence type="ECO:0000256" key="3">
    <source>
        <dbReference type="ARBA" id="ARBA00011073"/>
    </source>
</evidence>
<evidence type="ECO:0000259" key="15">
    <source>
        <dbReference type="PROSITE" id="PS51272"/>
    </source>
</evidence>
<dbReference type="PROSITE" id="PS51272">
    <property type="entry name" value="SLH"/>
    <property type="match status" value="3"/>
</dbReference>
<dbReference type="RefSeq" id="WP_022629259.1">
    <property type="nucleotide sequence ID" value="NZ_ATAE01000042.1"/>
</dbReference>
<comment type="subcellular location">
    <subcellularLocation>
        <location evidence="2">Secreted</location>
    </subcellularLocation>
</comment>
<evidence type="ECO:0000256" key="11">
    <source>
        <dbReference type="PIRSR" id="PIRSR615500-1"/>
    </source>
</evidence>
<dbReference type="InterPro" id="IPR000209">
    <property type="entry name" value="Peptidase_S8/S53_dom"/>
</dbReference>
<feature type="chain" id="PRO_5004679283" description="SLH domain-containing protein" evidence="14">
    <location>
        <begin position="24"/>
        <end position="659"/>
    </location>
</feature>
<dbReference type="PATRIC" id="fig|1188261.3.peg.3193"/>
<protein>
    <recommendedName>
        <fullName evidence="15">SLH domain-containing protein</fullName>
    </recommendedName>
</protein>
<dbReference type="Proteomes" id="UP000017170">
    <property type="component" value="Unassembled WGS sequence"/>
</dbReference>
<dbReference type="InterPro" id="IPR034202">
    <property type="entry name" value="Subtilisin_Carlsberg-like"/>
</dbReference>
<evidence type="ECO:0000313" key="17">
    <source>
        <dbReference type="Proteomes" id="UP000017170"/>
    </source>
</evidence>
<evidence type="ECO:0000256" key="8">
    <source>
        <dbReference type="ARBA" id="ARBA00022801"/>
    </source>
</evidence>
<keyword evidence="8 12" id="KW-0378">Hydrolase</keyword>
<evidence type="ECO:0000256" key="12">
    <source>
        <dbReference type="PROSITE-ProRule" id="PRU01240"/>
    </source>
</evidence>
<organism evidence="16 17">
    <name type="scientific">Alkalihalophilus marmarensis DSM 21297</name>
    <dbReference type="NCBI Taxonomy" id="1188261"/>
    <lineage>
        <taxon>Bacteria</taxon>
        <taxon>Bacillati</taxon>
        <taxon>Bacillota</taxon>
        <taxon>Bacilli</taxon>
        <taxon>Bacillales</taxon>
        <taxon>Bacillaceae</taxon>
        <taxon>Alkalihalophilus</taxon>
    </lineage>
</organism>
<dbReference type="CDD" id="cd07477">
    <property type="entry name" value="Peptidases_S8_Subtilisin_subset"/>
    <property type="match status" value="1"/>
</dbReference>
<feature type="active site" description="Charge relay system" evidence="11 12">
    <location>
        <position position="322"/>
    </location>
</feature>
<evidence type="ECO:0000256" key="1">
    <source>
        <dbReference type="ARBA" id="ARBA00001913"/>
    </source>
</evidence>
<accession>U6SK93</accession>
<dbReference type="AlphaFoldDB" id="U6SK93"/>
<proteinExistence type="inferred from homology"/>
<dbReference type="InterPro" id="IPR015500">
    <property type="entry name" value="Peptidase_S8_subtilisin-rel"/>
</dbReference>
<dbReference type="PROSITE" id="PS51892">
    <property type="entry name" value="SUBTILASE"/>
    <property type="match status" value="1"/>
</dbReference>
<dbReference type="SUPFAM" id="SSF54897">
    <property type="entry name" value="Protease propeptides/inhibitors"/>
    <property type="match status" value="1"/>
</dbReference>
<keyword evidence="10" id="KW-0106">Calcium</keyword>
<dbReference type="PROSITE" id="PS00137">
    <property type="entry name" value="SUBTILASE_HIS"/>
    <property type="match status" value="1"/>
</dbReference>
<dbReference type="InterPro" id="IPR023828">
    <property type="entry name" value="Peptidase_S8_Ser-AS"/>
</dbReference>
<evidence type="ECO:0000256" key="10">
    <source>
        <dbReference type="ARBA" id="ARBA00022837"/>
    </source>
</evidence>
<gene>
    <name evidence="16" type="ORF">A33I_18520</name>
</gene>
<evidence type="ECO:0000256" key="14">
    <source>
        <dbReference type="SAM" id="SignalP"/>
    </source>
</evidence>
<dbReference type="InterPro" id="IPR037045">
    <property type="entry name" value="S8pro/Inhibitor_I9_sf"/>
</dbReference>
<keyword evidence="5 12" id="KW-0645">Protease</keyword>
<dbReference type="InterPro" id="IPR050131">
    <property type="entry name" value="Peptidase_S8_subtilisin-like"/>
</dbReference>
<evidence type="ECO:0000256" key="13">
    <source>
        <dbReference type="RuleBase" id="RU003355"/>
    </source>
</evidence>
<dbReference type="PANTHER" id="PTHR43806">
    <property type="entry name" value="PEPTIDASE S8"/>
    <property type="match status" value="1"/>
</dbReference>
<dbReference type="PANTHER" id="PTHR43806:SF11">
    <property type="entry name" value="CEREVISIN-RELATED"/>
    <property type="match status" value="1"/>
</dbReference>
<feature type="signal peptide" evidence="14">
    <location>
        <begin position="1"/>
        <end position="23"/>
    </location>
</feature>
<dbReference type="PROSITE" id="PS00136">
    <property type="entry name" value="SUBTILASE_ASP"/>
    <property type="match status" value="1"/>
</dbReference>
<dbReference type="InterPro" id="IPR022398">
    <property type="entry name" value="Peptidase_S8_His-AS"/>
</dbReference>
<dbReference type="SUPFAM" id="SSF52743">
    <property type="entry name" value="Subtilisin-like"/>
    <property type="match status" value="1"/>
</dbReference>
<evidence type="ECO:0000256" key="6">
    <source>
        <dbReference type="ARBA" id="ARBA00022723"/>
    </source>
</evidence>
<feature type="domain" description="SLH" evidence="15">
    <location>
        <begin position="600"/>
        <end position="659"/>
    </location>
</feature>
<dbReference type="InterPro" id="IPR001119">
    <property type="entry name" value="SLH_dom"/>
</dbReference>
<feature type="domain" description="SLH" evidence="15">
    <location>
        <begin position="481"/>
        <end position="544"/>
    </location>
</feature>
<comment type="caution">
    <text evidence="16">The sequence shown here is derived from an EMBL/GenBank/DDBJ whole genome shotgun (WGS) entry which is preliminary data.</text>
</comment>
<dbReference type="GO" id="GO:0005576">
    <property type="term" value="C:extracellular region"/>
    <property type="evidence" value="ECO:0007669"/>
    <property type="project" value="UniProtKB-SubCell"/>
</dbReference>
<dbReference type="InterPro" id="IPR010259">
    <property type="entry name" value="S8pro/Inhibitor_I9"/>
</dbReference>
<dbReference type="GO" id="GO:0046872">
    <property type="term" value="F:metal ion binding"/>
    <property type="evidence" value="ECO:0007669"/>
    <property type="project" value="UniProtKB-KW"/>
</dbReference>
<dbReference type="EMBL" id="ATAE01000042">
    <property type="protein sequence ID" value="ERN51807.1"/>
    <property type="molecule type" value="Genomic_DNA"/>
</dbReference>
<dbReference type="Pfam" id="PF05922">
    <property type="entry name" value="Inhibitor_I9"/>
    <property type="match status" value="1"/>
</dbReference>
<reference evidence="16 17" key="1">
    <citation type="journal article" date="2013" name="Genome Announc.">
        <title>Genome Sequence of the Extreme Obligate Alkaliphile Bacillus marmarensis Strain DSM 21297.</title>
        <authorList>
            <person name="Wernick D.G."/>
            <person name="Choi K.Y."/>
            <person name="Tat C.A."/>
            <person name="Lafontaine Rivera J.G."/>
            <person name="Liao J.C."/>
        </authorList>
    </citation>
    <scope>NUCLEOTIDE SEQUENCE [LARGE SCALE GENOMIC DNA]</scope>
    <source>
        <strain evidence="16 17">DSM 21297</strain>
    </source>
</reference>
<keyword evidence="9 12" id="KW-0720">Serine protease</keyword>
<dbReference type="GO" id="GO:0006508">
    <property type="term" value="P:proteolysis"/>
    <property type="evidence" value="ECO:0007669"/>
    <property type="project" value="UniProtKB-KW"/>
</dbReference>
<evidence type="ECO:0000256" key="9">
    <source>
        <dbReference type="ARBA" id="ARBA00022825"/>
    </source>
</evidence>
<evidence type="ECO:0000256" key="2">
    <source>
        <dbReference type="ARBA" id="ARBA00004613"/>
    </source>
</evidence>
<keyword evidence="7 14" id="KW-0732">Signal</keyword>
<dbReference type="Gene3D" id="3.30.70.80">
    <property type="entry name" value="Peptidase S8 propeptide/proteinase inhibitor I9"/>
    <property type="match status" value="1"/>
</dbReference>
<dbReference type="Pfam" id="PF00395">
    <property type="entry name" value="SLH"/>
    <property type="match status" value="3"/>
</dbReference>
<dbReference type="PRINTS" id="PR00723">
    <property type="entry name" value="SUBTILISIN"/>
</dbReference>
<dbReference type="Pfam" id="PF00082">
    <property type="entry name" value="Peptidase_S8"/>
    <property type="match status" value="1"/>
</dbReference>
<keyword evidence="17" id="KW-1185">Reference proteome</keyword>
<feature type="active site" description="Charge relay system" evidence="11 12">
    <location>
        <position position="129"/>
    </location>
</feature>
<evidence type="ECO:0000313" key="16">
    <source>
        <dbReference type="EMBL" id="ERN51807.1"/>
    </source>
</evidence>
<sequence length="659" mass="71259">MKSRIALFLIIVISLLTFSSVQAESLDDRENYIIVFSNELSEDVIHEIEEHIYLTLESIPAVAAKLTEEEAADLEAHESVKYIEEDAPINVQTANVPDSTIDWGVRKIGAPTAWGNGVTGEGVKIAVMDTGISTSHPDLQVTKGASFVPYTASFNDDNGHGTHVAGIIAARPNQFGVTGVAPKAQLYAAKVLDQNGDGTTAYVIKAIDWALKEDVDIINLSLGGKNPSVTLQNKIDQAYDQGVLFVAAAGNRGTQEGTTNTVDYPAAFSSVIAVSAVDQQDRRARFVGGYSASGPTVEVAAPGLGIRSTSRNQGYTLESGTSMAAPHVAGHLALLKQVYPDRTAVQLRNLLRQQTVDLGQTGRDSFYGFGRIHIPSSLKITVPRPLPPTNLSARILEWDGDVCRVELNMDAPQSGEPPYQYKIYQNGHEAALIGAADLPYTLERKPGTYTYTVKTIARNGQESFLSSPITIKVTQDQDPSTIPTFSDVNGNEWFAGALYNLRGRGILEGYPDGTARPNQVITRGEAAVLLAKALQLEELPYQADFVDVRPQSFQAGYIQVLINERIFSGYGDGTFRPHVAIPRGEVAAILSRGFTLKPIKTVTFKDVNPSTFAYASIIRLGASEVATGYTDGTFRPNAQITRAEFISFLSRAIEAEESL</sequence>
<feature type="active site" description="Charge relay system" evidence="11 12">
    <location>
        <position position="160"/>
    </location>
</feature>
<comment type="cofactor">
    <cofactor evidence="1">
        <name>Ca(2+)</name>
        <dbReference type="ChEBI" id="CHEBI:29108"/>
    </cofactor>
</comment>
<evidence type="ECO:0000256" key="5">
    <source>
        <dbReference type="ARBA" id="ARBA00022670"/>
    </source>
</evidence>
<evidence type="ECO:0000256" key="7">
    <source>
        <dbReference type="ARBA" id="ARBA00022729"/>
    </source>
</evidence>
<dbReference type="Gene3D" id="3.40.50.200">
    <property type="entry name" value="Peptidase S8/S53 domain"/>
    <property type="match status" value="1"/>
</dbReference>
<keyword evidence="4" id="KW-0964">Secreted</keyword>
<name>U6SK93_9BACI</name>
<comment type="similarity">
    <text evidence="3 12 13">Belongs to the peptidase S8 family.</text>
</comment>
<feature type="domain" description="SLH" evidence="15">
    <location>
        <begin position="545"/>
        <end position="598"/>
    </location>
</feature>
<evidence type="ECO:0000256" key="4">
    <source>
        <dbReference type="ARBA" id="ARBA00022525"/>
    </source>
</evidence>